<dbReference type="PIRSF" id="PIRSF005963">
    <property type="entry name" value="Lipoyl_synth"/>
    <property type="match status" value="1"/>
</dbReference>
<dbReference type="PROSITE" id="PS51918">
    <property type="entry name" value="RADICAL_SAM"/>
    <property type="match status" value="1"/>
</dbReference>
<feature type="region of interest" description="Disordered" evidence="10">
    <location>
        <begin position="308"/>
        <end position="335"/>
    </location>
</feature>
<evidence type="ECO:0000256" key="3">
    <source>
        <dbReference type="ARBA" id="ARBA00022679"/>
    </source>
</evidence>
<dbReference type="SFLD" id="SFLDF00271">
    <property type="entry name" value="lipoyl_synthase"/>
    <property type="match status" value="1"/>
</dbReference>
<dbReference type="GO" id="GO:0046872">
    <property type="term" value="F:metal ion binding"/>
    <property type="evidence" value="ECO:0007669"/>
    <property type="project" value="UniProtKB-KW"/>
</dbReference>
<keyword evidence="5 9" id="KW-0479">Metal-binding</keyword>
<evidence type="ECO:0000256" key="8">
    <source>
        <dbReference type="ARBA" id="ARBA00047326"/>
    </source>
</evidence>
<dbReference type="AlphaFoldDB" id="A0A6J4J033"/>
<dbReference type="NCBIfam" id="NF004019">
    <property type="entry name" value="PRK05481.1"/>
    <property type="match status" value="1"/>
</dbReference>
<sequence>MLPAAGAPDAAVSETRPAPHRRIPEWLTIKVPRARDIGRVEGLMRGERLVTVCEEARCPNLGECWSKGTATFMVMGDTCTRSCRFCAVKTGRGLPLDPDEPRRVALAAQELGLNHVVVTSVNRDELPDGGASHFARVIAELRERSPRSTVEVLTPDFRGRRSAIETVCRARPDVFNHNVETVPRLYRTVRPQAKYPRSMDFLRAIKEIDPTIYTKSGIMLGLGETEDEVVRVLSDWKDAGVDAVTLGQYLKPGKGYLDVVEYLHPSRFEHYKQVAEAMGFLYVASGPFVRSSYNAIDFSNKFLRTENGSGGGGAVPDARPATPGPRRLELPLAVQ</sequence>
<dbReference type="PANTHER" id="PTHR10949">
    <property type="entry name" value="LIPOYL SYNTHASE"/>
    <property type="match status" value="1"/>
</dbReference>
<dbReference type="Pfam" id="PF16881">
    <property type="entry name" value="LIAS_N"/>
    <property type="match status" value="1"/>
</dbReference>
<dbReference type="FunFam" id="3.20.20.70:FF:000040">
    <property type="entry name" value="Lipoyl synthase"/>
    <property type="match status" value="1"/>
</dbReference>
<dbReference type="GO" id="GO:0016992">
    <property type="term" value="F:lipoate synthase activity"/>
    <property type="evidence" value="ECO:0007669"/>
    <property type="project" value="UniProtKB-UniRule"/>
</dbReference>
<comment type="catalytic activity">
    <reaction evidence="8 9">
        <text>[[Fe-S] cluster scaffold protein carrying a second [4Fe-4S](2+) cluster] + N(6)-octanoyl-L-lysyl-[protein] + 2 oxidized [2Fe-2S]-[ferredoxin] + 2 S-adenosyl-L-methionine + 4 H(+) = [[Fe-S] cluster scaffold protein] + N(6)-[(R)-dihydrolipoyl]-L-lysyl-[protein] + 4 Fe(3+) + 2 hydrogen sulfide + 2 5'-deoxyadenosine + 2 L-methionine + 2 reduced [2Fe-2S]-[ferredoxin]</text>
        <dbReference type="Rhea" id="RHEA:16585"/>
        <dbReference type="Rhea" id="RHEA-COMP:9928"/>
        <dbReference type="Rhea" id="RHEA-COMP:10000"/>
        <dbReference type="Rhea" id="RHEA-COMP:10001"/>
        <dbReference type="Rhea" id="RHEA-COMP:10475"/>
        <dbReference type="Rhea" id="RHEA-COMP:14568"/>
        <dbReference type="Rhea" id="RHEA-COMP:14569"/>
        <dbReference type="ChEBI" id="CHEBI:15378"/>
        <dbReference type="ChEBI" id="CHEBI:17319"/>
        <dbReference type="ChEBI" id="CHEBI:29034"/>
        <dbReference type="ChEBI" id="CHEBI:29919"/>
        <dbReference type="ChEBI" id="CHEBI:33722"/>
        <dbReference type="ChEBI" id="CHEBI:33737"/>
        <dbReference type="ChEBI" id="CHEBI:33738"/>
        <dbReference type="ChEBI" id="CHEBI:57844"/>
        <dbReference type="ChEBI" id="CHEBI:59789"/>
        <dbReference type="ChEBI" id="CHEBI:78809"/>
        <dbReference type="ChEBI" id="CHEBI:83100"/>
        <dbReference type="EC" id="2.8.1.8"/>
    </reaction>
</comment>
<feature type="binding site" evidence="9">
    <location>
        <position position="86"/>
    </location>
    <ligand>
        <name>[4Fe-4S] cluster</name>
        <dbReference type="ChEBI" id="CHEBI:49883"/>
        <label>2</label>
        <note>4Fe-4S-S-AdoMet</note>
    </ligand>
</feature>
<dbReference type="UniPathway" id="UPA00538">
    <property type="reaction ID" value="UER00593"/>
</dbReference>
<keyword evidence="6 9" id="KW-0408">Iron</keyword>
<evidence type="ECO:0000256" key="1">
    <source>
        <dbReference type="ARBA" id="ARBA00022485"/>
    </source>
</evidence>
<organism evidence="12">
    <name type="scientific">uncultured Armatimonadetes bacterium</name>
    <dbReference type="NCBI Taxonomy" id="157466"/>
    <lineage>
        <taxon>Bacteria</taxon>
        <taxon>Bacillati</taxon>
        <taxon>Armatimonadota</taxon>
        <taxon>environmental samples</taxon>
    </lineage>
</organism>
<comment type="similarity">
    <text evidence="9">Belongs to the radical SAM superfamily. Lipoyl synthase family.</text>
</comment>
<name>A0A6J4J033_9BACT</name>
<dbReference type="InterPro" id="IPR013785">
    <property type="entry name" value="Aldolase_TIM"/>
</dbReference>
<comment type="pathway">
    <text evidence="9">Protein modification; protein lipoylation via endogenous pathway; protein N(6)-(lipoyl)lysine from octanoyl-[acyl-carrier-protein]: step 2/2.</text>
</comment>
<dbReference type="CDD" id="cd01335">
    <property type="entry name" value="Radical_SAM"/>
    <property type="match status" value="1"/>
</dbReference>
<dbReference type="SFLD" id="SFLDS00029">
    <property type="entry name" value="Radical_SAM"/>
    <property type="match status" value="1"/>
</dbReference>
<dbReference type="PANTHER" id="PTHR10949:SF0">
    <property type="entry name" value="LIPOYL SYNTHASE, MITOCHONDRIAL"/>
    <property type="match status" value="1"/>
</dbReference>
<dbReference type="GO" id="GO:0051539">
    <property type="term" value="F:4 iron, 4 sulfur cluster binding"/>
    <property type="evidence" value="ECO:0007669"/>
    <property type="project" value="UniProtKB-UniRule"/>
</dbReference>
<gene>
    <name evidence="9" type="primary">lipA</name>
    <name evidence="12" type="ORF">AVDCRST_MAG63-2680</name>
</gene>
<keyword evidence="7 9" id="KW-0411">Iron-sulfur</keyword>
<dbReference type="InterPro" id="IPR003698">
    <property type="entry name" value="Lipoyl_synth"/>
</dbReference>
<dbReference type="Pfam" id="PF04055">
    <property type="entry name" value="Radical_SAM"/>
    <property type="match status" value="1"/>
</dbReference>
<protein>
    <recommendedName>
        <fullName evidence="9">Lipoyl synthase</fullName>
        <ecNumber evidence="9">2.8.1.8</ecNumber>
    </recommendedName>
    <alternativeName>
        <fullName evidence="9">Lip-syn</fullName>
        <shortName evidence="9">LS</shortName>
    </alternativeName>
    <alternativeName>
        <fullName evidence="9">Lipoate synthase</fullName>
    </alternativeName>
    <alternativeName>
        <fullName evidence="9">Lipoic acid synthase</fullName>
    </alternativeName>
    <alternativeName>
        <fullName evidence="9">Sulfur insertion protein LipA</fullName>
    </alternativeName>
</protein>
<feature type="binding site" evidence="9">
    <location>
        <position position="292"/>
    </location>
    <ligand>
        <name>[4Fe-4S] cluster</name>
        <dbReference type="ChEBI" id="CHEBI:49883"/>
        <label>1</label>
    </ligand>
</feature>
<evidence type="ECO:0000259" key="11">
    <source>
        <dbReference type="PROSITE" id="PS51918"/>
    </source>
</evidence>
<feature type="domain" description="Radical SAM core" evidence="11">
    <location>
        <begin position="65"/>
        <end position="281"/>
    </location>
</feature>
<evidence type="ECO:0000313" key="12">
    <source>
        <dbReference type="EMBL" id="CAA9264627.1"/>
    </source>
</evidence>
<comment type="cofactor">
    <cofactor evidence="9">
        <name>[4Fe-4S] cluster</name>
        <dbReference type="ChEBI" id="CHEBI:49883"/>
    </cofactor>
    <text evidence="9">Binds 2 [4Fe-4S] clusters per subunit. One cluster is coordinated with 3 cysteines and an exchangeable S-adenosyl-L-methionine.</text>
</comment>
<dbReference type="InterPro" id="IPR006638">
    <property type="entry name" value="Elp3/MiaA/NifB-like_rSAM"/>
</dbReference>
<dbReference type="InterPro" id="IPR007197">
    <property type="entry name" value="rSAM"/>
</dbReference>
<dbReference type="SUPFAM" id="SSF102114">
    <property type="entry name" value="Radical SAM enzymes"/>
    <property type="match status" value="1"/>
</dbReference>
<proteinExistence type="inferred from homology"/>
<evidence type="ECO:0000256" key="5">
    <source>
        <dbReference type="ARBA" id="ARBA00022723"/>
    </source>
</evidence>
<keyword evidence="4 9" id="KW-0949">S-adenosyl-L-methionine</keyword>
<accession>A0A6J4J033</accession>
<dbReference type="SMART" id="SM00729">
    <property type="entry name" value="Elp3"/>
    <property type="match status" value="1"/>
</dbReference>
<feature type="binding site" evidence="9">
    <location>
        <position position="58"/>
    </location>
    <ligand>
        <name>[4Fe-4S] cluster</name>
        <dbReference type="ChEBI" id="CHEBI:49883"/>
        <label>1</label>
    </ligand>
</feature>
<reference evidence="12" key="1">
    <citation type="submission" date="2020-02" db="EMBL/GenBank/DDBJ databases">
        <authorList>
            <person name="Meier V. D."/>
        </authorList>
    </citation>
    <scope>NUCLEOTIDE SEQUENCE</scope>
    <source>
        <strain evidence="12">AVDCRST_MAG63</strain>
    </source>
</reference>
<evidence type="ECO:0000256" key="2">
    <source>
        <dbReference type="ARBA" id="ARBA00022490"/>
    </source>
</evidence>
<evidence type="ECO:0000256" key="7">
    <source>
        <dbReference type="ARBA" id="ARBA00023014"/>
    </source>
</evidence>
<dbReference type="NCBIfam" id="TIGR00510">
    <property type="entry name" value="lipA"/>
    <property type="match status" value="1"/>
</dbReference>
<comment type="function">
    <text evidence="9">Catalyzes the radical-mediated insertion of two sulfur atoms into the C-6 and C-8 positions of the octanoyl moiety bound to the lipoyl domains of lipoate-dependent enzymes, thereby converting the octanoylated domains into lipoylated derivatives.</text>
</comment>
<evidence type="ECO:0000256" key="6">
    <source>
        <dbReference type="ARBA" id="ARBA00023004"/>
    </source>
</evidence>
<keyword evidence="1 9" id="KW-0004">4Fe-4S</keyword>
<dbReference type="NCBIfam" id="NF009544">
    <property type="entry name" value="PRK12928.1"/>
    <property type="match status" value="1"/>
</dbReference>
<dbReference type="InterPro" id="IPR031691">
    <property type="entry name" value="LIAS_N"/>
</dbReference>
<evidence type="ECO:0000256" key="10">
    <source>
        <dbReference type="SAM" id="MobiDB-lite"/>
    </source>
</evidence>
<dbReference type="HAMAP" id="MF_00206">
    <property type="entry name" value="Lipoyl_synth"/>
    <property type="match status" value="1"/>
</dbReference>
<feature type="binding site" evidence="9">
    <location>
        <position position="83"/>
    </location>
    <ligand>
        <name>[4Fe-4S] cluster</name>
        <dbReference type="ChEBI" id="CHEBI:49883"/>
        <label>2</label>
        <note>4Fe-4S-S-AdoMet</note>
    </ligand>
</feature>
<keyword evidence="2 9" id="KW-0963">Cytoplasm</keyword>
<dbReference type="EC" id="2.8.1.8" evidence="9"/>
<comment type="subcellular location">
    <subcellularLocation>
        <location evidence="9">Cytoplasm</location>
    </subcellularLocation>
</comment>
<keyword evidence="3 9" id="KW-0808">Transferase</keyword>
<dbReference type="SFLD" id="SFLDG01058">
    <property type="entry name" value="lipoyl_synthase_like"/>
    <property type="match status" value="1"/>
</dbReference>
<feature type="binding site" evidence="9">
    <location>
        <position position="53"/>
    </location>
    <ligand>
        <name>[4Fe-4S] cluster</name>
        <dbReference type="ChEBI" id="CHEBI:49883"/>
        <label>1</label>
    </ligand>
</feature>
<dbReference type="InterPro" id="IPR058240">
    <property type="entry name" value="rSAM_sf"/>
</dbReference>
<feature type="binding site" evidence="9">
    <location>
        <position position="79"/>
    </location>
    <ligand>
        <name>[4Fe-4S] cluster</name>
        <dbReference type="ChEBI" id="CHEBI:49883"/>
        <label>2</label>
        <note>4Fe-4S-S-AdoMet</note>
    </ligand>
</feature>
<dbReference type="Gene3D" id="3.20.20.70">
    <property type="entry name" value="Aldolase class I"/>
    <property type="match status" value="1"/>
</dbReference>
<evidence type="ECO:0000256" key="9">
    <source>
        <dbReference type="HAMAP-Rule" id="MF_00206"/>
    </source>
</evidence>
<dbReference type="GO" id="GO:0005737">
    <property type="term" value="C:cytoplasm"/>
    <property type="evidence" value="ECO:0007669"/>
    <property type="project" value="UniProtKB-SubCell"/>
</dbReference>
<dbReference type="GO" id="GO:0009249">
    <property type="term" value="P:protein lipoylation"/>
    <property type="evidence" value="ECO:0007669"/>
    <property type="project" value="UniProtKB-UniRule"/>
</dbReference>
<feature type="binding site" evidence="9">
    <location>
        <position position="64"/>
    </location>
    <ligand>
        <name>[4Fe-4S] cluster</name>
        <dbReference type="ChEBI" id="CHEBI:49883"/>
        <label>1</label>
    </ligand>
</feature>
<dbReference type="EMBL" id="CADCTO010000337">
    <property type="protein sequence ID" value="CAA9264627.1"/>
    <property type="molecule type" value="Genomic_DNA"/>
</dbReference>
<evidence type="ECO:0000256" key="4">
    <source>
        <dbReference type="ARBA" id="ARBA00022691"/>
    </source>
</evidence>